<reference evidence="4" key="1">
    <citation type="submission" date="2021-05" db="EMBL/GenBank/DDBJ databases">
        <authorList>
            <person name="Alioto T."/>
            <person name="Alioto T."/>
            <person name="Gomez Garrido J."/>
        </authorList>
    </citation>
    <scope>NUCLEOTIDE SEQUENCE</scope>
</reference>
<feature type="compositionally biased region" description="Basic and acidic residues" evidence="2">
    <location>
        <begin position="452"/>
        <end position="487"/>
    </location>
</feature>
<feature type="compositionally biased region" description="Basic residues" evidence="2">
    <location>
        <begin position="1165"/>
        <end position="1175"/>
    </location>
</feature>
<feature type="compositionally biased region" description="Polar residues" evidence="2">
    <location>
        <begin position="876"/>
        <end position="885"/>
    </location>
</feature>
<feature type="compositionally biased region" description="Acidic residues" evidence="2">
    <location>
        <begin position="393"/>
        <end position="402"/>
    </location>
</feature>
<feature type="compositionally biased region" description="Basic residues" evidence="2">
    <location>
        <begin position="788"/>
        <end position="818"/>
    </location>
</feature>
<keyword evidence="1" id="KW-0863">Zinc-finger</keyword>
<protein>
    <recommendedName>
        <fullName evidence="3">C2H2-type domain-containing protein</fullName>
    </recommendedName>
</protein>
<feature type="compositionally biased region" description="Basic and acidic residues" evidence="2">
    <location>
        <begin position="383"/>
        <end position="392"/>
    </location>
</feature>
<feature type="region of interest" description="Disordered" evidence="2">
    <location>
        <begin position="15"/>
        <end position="59"/>
    </location>
</feature>
<dbReference type="GO" id="GO:0008270">
    <property type="term" value="F:zinc ion binding"/>
    <property type="evidence" value="ECO:0007669"/>
    <property type="project" value="UniProtKB-KW"/>
</dbReference>
<dbReference type="InterPro" id="IPR017956">
    <property type="entry name" value="AT_hook_DNA-bd_motif"/>
</dbReference>
<dbReference type="EMBL" id="HBUF01124265">
    <property type="protein sequence ID" value="CAG6642796.1"/>
    <property type="molecule type" value="Transcribed_RNA"/>
</dbReference>
<feature type="compositionally biased region" description="Polar residues" evidence="2">
    <location>
        <begin position="327"/>
        <end position="339"/>
    </location>
</feature>
<feature type="compositionally biased region" description="Basic and acidic residues" evidence="2">
    <location>
        <begin position="597"/>
        <end position="606"/>
    </location>
</feature>
<dbReference type="SMART" id="SM00355">
    <property type="entry name" value="ZnF_C2H2"/>
    <property type="match status" value="3"/>
</dbReference>
<feature type="compositionally biased region" description="Basic and acidic residues" evidence="2">
    <location>
        <begin position="262"/>
        <end position="276"/>
    </location>
</feature>
<keyword evidence="1" id="KW-0862">Zinc</keyword>
<dbReference type="PROSITE" id="PS00028">
    <property type="entry name" value="ZINC_FINGER_C2H2_1"/>
    <property type="match status" value="2"/>
</dbReference>
<feature type="compositionally biased region" description="Basic and acidic residues" evidence="2">
    <location>
        <begin position="291"/>
        <end position="315"/>
    </location>
</feature>
<dbReference type="InterPro" id="IPR013087">
    <property type="entry name" value="Znf_C2H2_type"/>
</dbReference>
<feature type="compositionally biased region" description="Polar residues" evidence="2">
    <location>
        <begin position="250"/>
        <end position="259"/>
    </location>
</feature>
<dbReference type="EMBL" id="HBUF01124263">
    <property type="protein sequence ID" value="CAG6642792.1"/>
    <property type="molecule type" value="Transcribed_RNA"/>
</dbReference>
<feature type="region of interest" description="Disordered" evidence="2">
    <location>
        <begin position="116"/>
        <end position="494"/>
    </location>
</feature>
<feature type="region of interest" description="Disordered" evidence="2">
    <location>
        <begin position="1148"/>
        <end position="1200"/>
    </location>
</feature>
<feature type="region of interest" description="Disordered" evidence="2">
    <location>
        <begin position="974"/>
        <end position="1076"/>
    </location>
</feature>
<feature type="region of interest" description="Disordered" evidence="2">
    <location>
        <begin position="862"/>
        <end position="885"/>
    </location>
</feature>
<feature type="compositionally biased region" description="Basic and acidic residues" evidence="2">
    <location>
        <begin position="528"/>
        <end position="581"/>
    </location>
</feature>
<feature type="compositionally biased region" description="Basic residues" evidence="2">
    <location>
        <begin position="80"/>
        <end position="93"/>
    </location>
</feature>
<name>A0A8D8R5R1_9HEMI</name>
<evidence type="ECO:0000259" key="3">
    <source>
        <dbReference type="PROSITE" id="PS50157"/>
    </source>
</evidence>
<feature type="region of interest" description="Disordered" evidence="2">
    <location>
        <begin position="512"/>
        <end position="703"/>
    </location>
</feature>
<feature type="compositionally biased region" description="Basic and acidic residues" evidence="2">
    <location>
        <begin position="18"/>
        <end position="51"/>
    </location>
</feature>
<dbReference type="PROSITE" id="PS50157">
    <property type="entry name" value="ZINC_FINGER_C2H2_2"/>
    <property type="match status" value="1"/>
</dbReference>
<feature type="compositionally biased region" description="Polar residues" evidence="2">
    <location>
        <begin position="582"/>
        <end position="596"/>
    </location>
</feature>
<accession>A0A8D8R5R1</accession>
<feature type="compositionally biased region" description="Basic residues" evidence="2">
    <location>
        <begin position="1034"/>
        <end position="1052"/>
    </location>
</feature>
<dbReference type="PRINTS" id="PR00929">
    <property type="entry name" value="ATHOOK"/>
</dbReference>
<feature type="compositionally biased region" description="Basic and acidic residues" evidence="2">
    <location>
        <begin position="1053"/>
        <end position="1076"/>
    </location>
</feature>
<sequence length="1519" mass="174105">MEVCSEIKSVLVNNNDVKGMHNGEKEEEHAAETRENSTNERKAIGLKKESSTDEESDVNCSIVKDQTTDTSDSIKITFKLKKKDKSERKKKHSLNNDSEKVGSLIINTHGEYSIKNKGHIMSDTDSMPEQNKQLAGNNEETCENAEEDQVLDSSDLNIDSSELAKTLPDNSGTNDNKQDVCNENNASKSCDEYSDTESSACPSATKPKRKPDPAIHGPSTSIPSKTDIKTETEDCTKEITPRTKRRKLSKTQGESSEPDVSTVRESDALNRSEELTKNSLVSDKTMSEGPTFKRELDTSADDIEPKPKKIKKESCENIPVPEDSDSSLENKNEVGTMSSLEIEIPEDKTRNAKQNSDEKSPTQKSPRDAKKITLQEFLNELNEESKNIKEGDEIPDDEDDDQMSTSTGSIAKEDEKKEQDDENNTNKLSNAIEEEKSDELQEIVSEPEPESSEPHSTRNKVDEVDKTKSDAERKDISPERNEIDKIGAENNISQKCTIEKVIKEDQMRKLEDEFSDFSDDEIPESDVNSDKKVNEKNQDTDEEMKVGKSDEPISDKEKKSGPVNKTEKKSGGKSKSKEKTDNAINNVSTGSESQSDSTKEKSRPSDELDNISSADSSESSESSDDSSSSGSDSSDSDSSSDSETGSDSSDSDSTDAEKKKPIVPTVTHPKKLKIRNAPSLSQDSVHKSDSSLSNQDLEKPLKLEDKVDTPNILAKPLESLSKQILSGNQGVTPVVKKKRGRPRKYPRPEDLVVSETSEIEIKSDVPDDIVPDNTVVSIVNTGEEQPKIPKKRGRKPGFKLPKKRGRKPARRKVGRPRKKYYEEYKKQKEEEAAMAYSEKQTNLKQKNHVEQLSVLPVTPVVKRPRGRPKKIRDPEPSTSEVNVSNTYLPSDALSEQLLQLNSQLNLMVNNIPADDQNSNEITDNRLLEEINSGLDVITEEIVSEDVSNYLGHPLDDILQFQEPKKEIKVEFDDDYDNMNNYKPEVPRKNGKARKSLKTEDPNYHKKYYKYVKIPKDQQKKRGPKKRVTVDVKPERKKRIPKTGPRRPTRPRKRDLGAIDRREEKQTSDEDCDHPWDESLSKELESVNRSMENILDDNDYADDKDFTVAHLKFEQLSEDQLKRSNRPKKSDHGMFSDFDNQIDELIEMTANEAPKPKYRYYERIPKHLQKKRGRPRKNPDETPSPRPPKPKKEKPPKPKKTVLVKKMVTDPETGEEKEIEVEEEVTDEEEYIDFDEEDEYDEDIDDEDKDKDFDIGDYLKKEKNGINEKLEYEEVYPTKEKLFKPKKTLKNYKSLKTQHHARFNRFGKFGNKIRNMMPARRSVNACDFRYVTVCDADYNPIAKVQRMYCVKVAPATYDVAERYKPRVKVRNLDDDDVNDFFDKYWCDQCEISFIETRINKRRHDYIFHTEEIECDLCDRTVSNRFNLRKHKEIFHQKKVYQCKICEEEHKKFRTFQMHVWEAHPDVRGSNRAYFCNICQTVFYRRASFKFHYHEHLNGNIFAQFNTSLSDIEFLLKQLMY</sequence>
<feature type="compositionally biased region" description="Polar residues" evidence="2">
    <location>
        <begin position="123"/>
        <end position="139"/>
    </location>
</feature>
<feature type="compositionally biased region" description="Acidic residues" evidence="2">
    <location>
        <begin position="140"/>
        <end position="150"/>
    </location>
</feature>
<dbReference type="EMBL" id="HBUF01260568">
    <property type="protein sequence ID" value="CAG6682745.1"/>
    <property type="molecule type" value="Transcribed_RNA"/>
</dbReference>
<dbReference type="SMART" id="SM00384">
    <property type="entry name" value="AT_hook"/>
    <property type="match status" value="4"/>
</dbReference>
<dbReference type="EMBL" id="HBUF01124266">
    <property type="protein sequence ID" value="CAG6642799.1"/>
    <property type="molecule type" value="Transcribed_RNA"/>
</dbReference>
<feature type="compositionally biased region" description="Basic residues" evidence="2">
    <location>
        <begin position="1187"/>
        <end position="1200"/>
    </location>
</feature>
<feature type="compositionally biased region" description="Acidic residues" evidence="2">
    <location>
        <begin position="435"/>
        <end position="451"/>
    </location>
</feature>
<dbReference type="InterPro" id="IPR036236">
    <property type="entry name" value="Znf_C2H2_sf"/>
</dbReference>
<dbReference type="GO" id="GO:0003677">
    <property type="term" value="F:DNA binding"/>
    <property type="evidence" value="ECO:0007669"/>
    <property type="project" value="InterPro"/>
</dbReference>
<feature type="compositionally biased region" description="Basic and acidic residues" evidence="2">
    <location>
        <begin position="345"/>
        <end position="373"/>
    </location>
</feature>
<organism evidence="4">
    <name type="scientific">Cacopsylla melanoneura</name>
    <dbReference type="NCBI Taxonomy" id="428564"/>
    <lineage>
        <taxon>Eukaryota</taxon>
        <taxon>Metazoa</taxon>
        <taxon>Ecdysozoa</taxon>
        <taxon>Arthropoda</taxon>
        <taxon>Hexapoda</taxon>
        <taxon>Insecta</taxon>
        <taxon>Pterygota</taxon>
        <taxon>Neoptera</taxon>
        <taxon>Paraneoptera</taxon>
        <taxon>Hemiptera</taxon>
        <taxon>Sternorrhyncha</taxon>
        <taxon>Psylloidea</taxon>
        <taxon>Psyllidae</taxon>
        <taxon>Psyllinae</taxon>
        <taxon>Cacopsylla</taxon>
    </lineage>
</organism>
<feature type="region of interest" description="Disordered" evidence="2">
    <location>
        <begin position="80"/>
        <end position="103"/>
    </location>
</feature>
<feature type="compositionally biased region" description="Basic and acidic residues" evidence="2">
    <location>
        <begin position="226"/>
        <end position="241"/>
    </location>
</feature>
<dbReference type="SUPFAM" id="SSF57667">
    <property type="entry name" value="beta-beta-alpha zinc fingers"/>
    <property type="match status" value="1"/>
</dbReference>
<feature type="domain" description="C2H2-type" evidence="3">
    <location>
        <begin position="1411"/>
        <end position="1439"/>
    </location>
</feature>
<evidence type="ECO:0000256" key="1">
    <source>
        <dbReference type="PROSITE-ProRule" id="PRU00042"/>
    </source>
</evidence>
<evidence type="ECO:0000313" key="4">
    <source>
        <dbReference type="EMBL" id="CAG6642792.1"/>
    </source>
</evidence>
<keyword evidence="1" id="KW-0479">Metal-binding</keyword>
<feature type="compositionally biased region" description="Basic residues" evidence="2">
    <location>
        <begin position="735"/>
        <end position="745"/>
    </location>
</feature>
<feature type="compositionally biased region" description="Acidic residues" evidence="2">
    <location>
        <begin position="513"/>
        <end position="524"/>
    </location>
</feature>
<feature type="region of interest" description="Disordered" evidence="2">
    <location>
        <begin position="782"/>
        <end position="822"/>
    </location>
</feature>
<feature type="compositionally biased region" description="Polar residues" evidence="2">
    <location>
        <begin position="151"/>
        <end position="160"/>
    </location>
</feature>
<feature type="region of interest" description="Disordered" evidence="2">
    <location>
        <begin position="731"/>
        <end position="750"/>
    </location>
</feature>
<feature type="compositionally biased region" description="Polar residues" evidence="2">
    <location>
        <begin position="168"/>
        <end position="188"/>
    </location>
</feature>
<evidence type="ECO:0000256" key="2">
    <source>
        <dbReference type="SAM" id="MobiDB-lite"/>
    </source>
</evidence>
<proteinExistence type="predicted"/>
<dbReference type="Gene3D" id="3.30.160.60">
    <property type="entry name" value="Classic Zinc Finger"/>
    <property type="match status" value="2"/>
</dbReference>
<feature type="compositionally biased region" description="Low complexity" evidence="2">
    <location>
        <begin position="612"/>
        <end position="633"/>
    </location>
</feature>